<keyword evidence="6" id="KW-0381">Hypersensitive response</keyword>
<keyword evidence="9" id="KW-0611">Plant defense</keyword>
<evidence type="ECO:0000256" key="1">
    <source>
        <dbReference type="ARBA" id="ARBA00002074"/>
    </source>
</evidence>
<dbReference type="InterPro" id="IPR032675">
    <property type="entry name" value="LRR_dom_sf"/>
</dbReference>
<dbReference type="EMBL" id="JACGWM010001831">
    <property type="protein sequence ID" value="KAL0287238.1"/>
    <property type="molecule type" value="Genomic_DNA"/>
</dbReference>
<evidence type="ECO:0000313" key="14">
    <source>
        <dbReference type="EMBL" id="KAL0287238.1"/>
    </source>
</evidence>
<dbReference type="SUPFAM" id="SSF52540">
    <property type="entry name" value="P-loop containing nucleoside triphosphate hydrolases"/>
    <property type="match status" value="1"/>
</dbReference>
<sequence length="895" mass="102941">MAATAYAAVVSLRRVLEDILHHAPKRILLDPQHFQSLLQKITSFQHFLEDYDALPITSKPEAEDELEGQLAKACYAAEDIIESFVLDQILASSQVQVDRILTRFSQDFPKVMQDVDFIEKKVMKIKGKMEVVKDQQPVSSLHADGLSRRLAPTANDTTTGLDSHLLQLKERLVGDEPKLQMVSIVGMGGIGKTTLARTVYDHPLIVESFEIRAWVTISQEYDTREILLALLHVTEILFGKRKQEDSANNFVKFVEIMSKHSDEQLGEQLRKNLYGRRYLIVMDDMWSTKVWDEVRKYFPDTSNKSRILITTRLSNVAVNFDSDAPHEMDFLDEDKSWNLLCEKVFLGEVCPPELEEIGKQIAKSCKGLPLALVVIGGLLAKSQRTIVQWKYVAENLVSVINLGNHEQCLKILSLSYSHLPIHLKPCFLYMATFPEDREIRMSRLIKLWIAEGFINPIVPRSLEDIALEYLKELIDRNLLIVQRQGALGKMKSCTIHDLLRDLCLREAHKENFLCITKVYDVGIPPNIENTRRLGIHRSTKQYRYNPQVLNTLRSALSTRSLVCESEWISPWLVPCLKLLRVLNVHDVYSPEDIIQLVNSRYLHFVRKNWDVNERLTSSSLSQFWNLQTLIVSGYFQTILPPNIWEMTQLRHLKFEKLVLPEPPQQSGRAGSQDSYILENLQTLSTLENFRFTKEVHNRIPNIKKMKIAYRNDRGGLKLSSYCLKNLSNLGKLESLTLDINWRGEISVGDFGFPHSLKKLSLRGCRVPWEDMRIVGSLPKLEMLRLYDGAFVGNVWNPSEGEFARLKLLQIRSTDLKYWGAENTHFPSLEHLALSFVYLQELALGLAEIHTLRSIELDHCKQAVVDSVEQIREERESLGYEDLHIQVSKERLWDGF</sequence>
<keyword evidence="10" id="KW-0067">ATP-binding</keyword>
<organism evidence="14">
    <name type="scientific">Sesamum calycinum</name>
    <dbReference type="NCBI Taxonomy" id="2727403"/>
    <lineage>
        <taxon>Eukaryota</taxon>
        <taxon>Viridiplantae</taxon>
        <taxon>Streptophyta</taxon>
        <taxon>Embryophyta</taxon>
        <taxon>Tracheophyta</taxon>
        <taxon>Spermatophyta</taxon>
        <taxon>Magnoliopsida</taxon>
        <taxon>eudicotyledons</taxon>
        <taxon>Gunneridae</taxon>
        <taxon>Pentapetalae</taxon>
        <taxon>asterids</taxon>
        <taxon>lamiids</taxon>
        <taxon>Lamiales</taxon>
        <taxon>Pedaliaceae</taxon>
        <taxon>Sesamum</taxon>
    </lineage>
</organism>
<reference evidence="14" key="1">
    <citation type="submission" date="2020-06" db="EMBL/GenBank/DDBJ databases">
        <authorList>
            <person name="Li T."/>
            <person name="Hu X."/>
            <person name="Zhang T."/>
            <person name="Song X."/>
            <person name="Zhang H."/>
            <person name="Dai N."/>
            <person name="Sheng W."/>
            <person name="Hou X."/>
            <person name="Wei L."/>
        </authorList>
    </citation>
    <scope>NUCLEOTIDE SEQUENCE</scope>
    <source>
        <strain evidence="14">KEN8</strain>
        <tissue evidence="14">Leaf</tissue>
    </source>
</reference>
<evidence type="ECO:0000256" key="2">
    <source>
        <dbReference type="ARBA" id="ARBA00004496"/>
    </source>
</evidence>
<dbReference type="Gene3D" id="1.20.5.4130">
    <property type="match status" value="1"/>
</dbReference>
<dbReference type="Gene3D" id="1.10.10.10">
    <property type="entry name" value="Winged helix-like DNA-binding domain superfamily/Winged helix DNA-binding domain"/>
    <property type="match status" value="1"/>
</dbReference>
<feature type="domain" description="Disease resistance R13L4/SHOC-2-like LRR" evidence="13">
    <location>
        <begin position="559"/>
        <end position="872"/>
    </location>
</feature>
<dbReference type="SUPFAM" id="SSF52058">
    <property type="entry name" value="L domain-like"/>
    <property type="match status" value="1"/>
</dbReference>
<dbReference type="InterPro" id="IPR042197">
    <property type="entry name" value="Apaf_helical"/>
</dbReference>
<gene>
    <name evidence="14" type="ORF">Scaly_2770700</name>
</gene>
<keyword evidence="8" id="KW-0547">Nucleotide-binding</keyword>
<evidence type="ECO:0000256" key="8">
    <source>
        <dbReference type="ARBA" id="ARBA00022741"/>
    </source>
</evidence>
<protein>
    <submittedName>
        <fullName evidence="14">Late blight resistance proteinR1A-4</fullName>
    </submittedName>
</protein>
<evidence type="ECO:0000256" key="6">
    <source>
        <dbReference type="ARBA" id="ARBA00022667"/>
    </source>
</evidence>
<dbReference type="GO" id="GO:0051607">
    <property type="term" value="P:defense response to virus"/>
    <property type="evidence" value="ECO:0007669"/>
    <property type="project" value="UniProtKB-ARBA"/>
</dbReference>
<dbReference type="Gene3D" id="1.10.8.430">
    <property type="entry name" value="Helical domain of apoptotic protease-activating factors"/>
    <property type="match status" value="1"/>
</dbReference>
<dbReference type="Pfam" id="PF23598">
    <property type="entry name" value="LRR_14"/>
    <property type="match status" value="1"/>
</dbReference>
<keyword evidence="4" id="KW-0963">Cytoplasm</keyword>
<dbReference type="InterPro" id="IPR027417">
    <property type="entry name" value="P-loop_NTPase"/>
</dbReference>
<keyword evidence="5" id="KW-0433">Leucine-rich repeat</keyword>
<dbReference type="InterPro" id="IPR002182">
    <property type="entry name" value="NB-ARC"/>
</dbReference>
<feature type="domain" description="Disease resistance protein winged helix" evidence="12">
    <location>
        <begin position="433"/>
        <end position="503"/>
    </location>
</feature>
<dbReference type="InterPro" id="IPR036388">
    <property type="entry name" value="WH-like_DNA-bd_sf"/>
</dbReference>
<dbReference type="Gene3D" id="3.40.50.300">
    <property type="entry name" value="P-loop containing nucleotide triphosphate hydrolases"/>
    <property type="match status" value="1"/>
</dbReference>
<dbReference type="PRINTS" id="PR00364">
    <property type="entry name" value="DISEASERSIST"/>
</dbReference>
<dbReference type="GO" id="GO:0009626">
    <property type="term" value="P:plant-type hypersensitive response"/>
    <property type="evidence" value="ECO:0007669"/>
    <property type="project" value="UniProtKB-KW"/>
</dbReference>
<evidence type="ECO:0000256" key="10">
    <source>
        <dbReference type="ARBA" id="ARBA00022840"/>
    </source>
</evidence>
<dbReference type="Pfam" id="PF23559">
    <property type="entry name" value="WHD_DRP"/>
    <property type="match status" value="1"/>
</dbReference>
<comment type="caution">
    <text evidence="14">The sequence shown here is derived from an EMBL/GenBank/DDBJ whole genome shotgun (WGS) entry which is preliminary data.</text>
</comment>
<comment type="function">
    <text evidence="1">Confers resistance to late blight (Phytophthora infestans) races carrying the avirulence gene Avr1. Resistance proteins guard the plant against pathogens that contain an appropriate avirulence protein via an indirect interaction with this avirulence protein. That triggers a defense system including the hypersensitive response, which restricts the pathogen growth.</text>
</comment>
<dbReference type="Gene3D" id="3.80.10.10">
    <property type="entry name" value="Ribonuclease Inhibitor"/>
    <property type="match status" value="1"/>
</dbReference>
<proteinExistence type="inferred from homology"/>
<dbReference type="GO" id="GO:0005737">
    <property type="term" value="C:cytoplasm"/>
    <property type="evidence" value="ECO:0007669"/>
    <property type="project" value="UniProtKB-SubCell"/>
</dbReference>
<dbReference type="FunFam" id="1.10.10.10:FF:000322">
    <property type="entry name" value="Probable disease resistance protein At1g63360"/>
    <property type="match status" value="1"/>
</dbReference>
<dbReference type="InterPro" id="IPR058922">
    <property type="entry name" value="WHD_DRP"/>
</dbReference>
<evidence type="ECO:0000256" key="5">
    <source>
        <dbReference type="ARBA" id="ARBA00022614"/>
    </source>
</evidence>
<feature type="domain" description="NB-ARC" evidence="11">
    <location>
        <begin position="164"/>
        <end position="348"/>
    </location>
</feature>
<keyword evidence="7" id="KW-0677">Repeat</keyword>
<dbReference type="InterPro" id="IPR044974">
    <property type="entry name" value="Disease_R_plants"/>
</dbReference>
<dbReference type="Pfam" id="PF00931">
    <property type="entry name" value="NB-ARC"/>
    <property type="match status" value="1"/>
</dbReference>
<dbReference type="GO" id="GO:0005524">
    <property type="term" value="F:ATP binding"/>
    <property type="evidence" value="ECO:0007669"/>
    <property type="project" value="UniProtKB-KW"/>
</dbReference>
<accession>A0AAW2J0F8</accession>
<dbReference type="PANTHER" id="PTHR23155:SF1152">
    <property type="entry name" value="AAA+ ATPASE DOMAIN-CONTAINING PROTEIN"/>
    <property type="match status" value="1"/>
</dbReference>
<evidence type="ECO:0000256" key="4">
    <source>
        <dbReference type="ARBA" id="ARBA00022490"/>
    </source>
</evidence>
<evidence type="ECO:0000256" key="7">
    <source>
        <dbReference type="ARBA" id="ARBA00022737"/>
    </source>
</evidence>
<evidence type="ECO:0000259" key="11">
    <source>
        <dbReference type="Pfam" id="PF00931"/>
    </source>
</evidence>
<evidence type="ECO:0000259" key="12">
    <source>
        <dbReference type="Pfam" id="PF23559"/>
    </source>
</evidence>
<dbReference type="AlphaFoldDB" id="A0AAW2J0F8"/>
<dbReference type="FunFam" id="3.40.50.300:FF:001091">
    <property type="entry name" value="Probable disease resistance protein At1g61300"/>
    <property type="match status" value="1"/>
</dbReference>
<evidence type="ECO:0000259" key="13">
    <source>
        <dbReference type="Pfam" id="PF23598"/>
    </source>
</evidence>
<evidence type="ECO:0000256" key="3">
    <source>
        <dbReference type="ARBA" id="ARBA00008894"/>
    </source>
</evidence>
<name>A0AAW2J0F8_9LAMI</name>
<comment type="subcellular location">
    <subcellularLocation>
        <location evidence="2">Cytoplasm</location>
    </subcellularLocation>
</comment>
<dbReference type="GO" id="GO:0043531">
    <property type="term" value="F:ADP binding"/>
    <property type="evidence" value="ECO:0007669"/>
    <property type="project" value="InterPro"/>
</dbReference>
<dbReference type="FunFam" id="1.10.8.430:FF:000003">
    <property type="entry name" value="Probable disease resistance protein At5g66910"/>
    <property type="match status" value="1"/>
</dbReference>
<reference evidence="14" key="2">
    <citation type="journal article" date="2024" name="Plant">
        <title>Genomic evolution and insights into agronomic trait innovations of Sesamum species.</title>
        <authorList>
            <person name="Miao H."/>
            <person name="Wang L."/>
            <person name="Qu L."/>
            <person name="Liu H."/>
            <person name="Sun Y."/>
            <person name="Le M."/>
            <person name="Wang Q."/>
            <person name="Wei S."/>
            <person name="Zheng Y."/>
            <person name="Lin W."/>
            <person name="Duan Y."/>
            <person name="Cao H."/>
            <person name="Xiong S."/>
            <person name="Wang X."/>
            <person name="Wei L."/>
            <person name="Li C."/>
            <person name="Ma Q."/>
            <person name="Ju M."/>
            <person name="Zhao R."/>
            <person name="Li G."/>
            <person name="Mu C."/>
            <person name="Tian Q."/>
            <person name="Mei H."/>
            <person name="Zhang T."/>
            <person name="Gao T."/>
            <person name="Zhang H."/>
        </authorList>
    </citation>
    <scope>NUCLEOTIDE SEQUENCE</scope>
    <source>
        <strain evidence="14">KEN8</strain>
    </source>
</reference>
<dbReference type="PANTHER" id="PTHR23155">
    <property type="entry name" value="DISEASE RESISTANCE PROTEIN RP"/>
    <property type="match status" value="1"/>
</dbReference>
<dbReference type="InterPro" id="IPR055414">
    <property type="entry name" value="LRR_R13L4/SHOC2-like"/>
</dbReference>
<comment type="similarity">
    <text evidence="3">Belongs to the disease resistance NB-LRR family.</text>
</comment>
<evidence type="ECO:0000256" key="9">
    <source>
        <dbReference type="ARBA" id="ARBA00022821"/>
    </source>
</evidence>